<accession>A0A4Y3PFR0</accession>
<dbReference type="Gene3D" id="3.30.360.10">
    <property type="entry name" value="Dihydrodipicolinate Reductase, domain 2"/>
    <property type="match status" value="1"/>
</dbReference>
<dbReference type="PANTHER" id="PTHR43708:SF1">
    <property type="entry name" value="GALACTOSE_LACTOSE METABOLISM REGULATORY PROTEIN GAL80"/>
    <property type="match status" value="1"/>
</dbReference>
<dbReference type="InterPro" id="IPR051317">
    <property type="entry name" value="Gfo/Idh/MocA_oxidoreduct"/>
</dbReference>
<protein>
    <submittedName>
        <fullName evidence="3">Oxidoreductase</fullName>
    </submittedName>
</protein>
<feature type="domain" description="Gal80p-like C-terminal" evidence="2">
    <location>
        <begin position="135"/>
        <end position="271"/>
    </location>
</feature>
<feature type="domain" description="Gfo/Idh/MocA-like oxidoreductase N-terminal" evidence="1">
    <location>
        <begin position="6"/>
        <end position="124"/>
    </location>
</feature>
<dbReference type="InterPro" id="IPR000683">
    <property type="entry name" value="Gfo/Idh/MocA-like_OxRdtase_N"/>
</dbReference>
<evidence type="ECO:0000259" key="1">
    <source>
        <dbReference type="Pfam" id="PF01408"/>
    </source>
</evidence>
<dbReference type="SUPFAM" id="SSF55347">
    <property type="entry name" value="Glyceraldehyde-3-phosphate dehydrogenase-like, C-terminal domain"/>
    <property type="match status" value="1"/>
</dbReference>
<dbReference type="Pfam" id="PF22685">
    <property type="entry name" value="Gal80p_C-like"/>
    <property type="match status" value="1"/>
</dbReference>
<name>A0A4Y3PFR0_BREPA</name>
<proteinExistence type="predicted"/>
<keyword evidence="4" id="KW-1185">Reference proteome</keyword>
<dbReference type="AlphaFoldDB" id="A0A4Y3PFR0"/>
<dbReference type="InterPro" id="IPR055080">
    <property type="entry name" value="Gal80p-like_C"/>
</dbReference>
<dbReference type="PANTHER" id="PTHR43708">
    <property type="entry name" value="CONSERVED EXPRESSED OXIDOREDUCTASE (EUROFUNG)"/>
    <property type="match status" value="1"/>
</dbReference>
<dbReference type="InterPro" id="IPR036291">
    <property type="entry name" value="NAD(P)-bd_dom_sf"/>
</dbReference>
<dbReference type="GO" id="GO:0000166">
    <property type="term" value="F:nucleotide binding"/>
    <property type="evidence" value="ECO:0007669"/>
    <property type="project" value="InterPro"/>
</dbReference>
<comment type="caution">
    <text evidence="3">The sequence shown here is derived from an EMBL/GenBank/DDBJ whole genome shotgun (WGS) entry which is preliminary data.</text>
</comment>
<dbReference type="Gene3D" id="3.40.50.720">
    <property type="entry name" value="NAD(P)-binding Rossmann-like Domain"/>
    <property type="match status" value="1"/>
</dbReference>
<evidence type="ECO:0000313" key="4">
    <source>
        <dbReference type="Proteomes" id="UP000316882"/>
    </source>
</evidence>
<evidence type="ECO:0000313" key="3">
    <source>
        <dbReference type="EMBL" id="GEB30706.1"/>
    </source>
</evidence>
<dbReference type="Pfam" id="PF01408">
    <property type="entry name" value="GFO_IDH_MocA"/>
    <property type="match status" value="1"/>
</dbReference>
<reference evidence="3 4" key="1">
    <citation type="submission" date="2019-06" db="EMBL/GenBank/DDBJ databases">
        <title>Whole genome shotgun sequence of Brevibacillus parabrevis NBRC 12334.</title>
        <authorList>
            <person name="Hosoyama A."/>
            <person name="Uohara A."/>
            <person name="Ohji S."/>
            <person name="Ichikawa N."/>
        </authorList>
    </citation>
    <scope>NUCLEOTIDE SEQUENCE [LARGE SCALE GENOMIC DNA]</scope>
    <source>
        <strain evidence="3 4">NBRC 12334</strain>
    </source>
</reference>
<dbReference type="RefSeq" id="WP_122962973.1">
    <property type="nucleotide sequence ID" value="NZ_BJMH01000001.1"/>
</dbReference>
<sequence length="369" mass="39444">MDTKQIRTGIIGGSLNNQWASKTHIPVLLQSERHRITAIATTNEASARKSAEVTGATLAATDHRAVSGSSAVELVVVSVKVPDHYDAVRSAILAGKHVYCEWPLAVTTSEAEQLAGLAKQAGVHHAAGLQARQSPVLRQVKQRLERGEIGRILSCHMRVSTQGKGGVTDRQGAYLLSEKHGATLLAINGGHSLDALCYLLGDFRELSAMMNRNFSTATVLATNEIIAKDTADQIMVQGVLKSGASAFVHIQAGTYPAFELEIQGELGVIRIVQHNSAGHVQFGNLEAHMTAYSSASRVAASNPDHFVSVAKDAAEGEAVRQYVASAHEAFAKDIQTGTFTVPDFFEALHLHRLLDAIRLAAATGSRQTF</sequence>
<gene>
    <name evidence="3" type="primary">mmyG</name>
    <name evidence="3" type="ORF">BPA01_02860</name>
</gene>
<dbReference type="Proteomes" id="UP000316882">
    <property type="component" value="Unassembled WGS sequence"/>
</dbReference>
<dbReference type="SUPFAM" id="SSF51735">
    <property type="entry name" value="NAD(P)-binding Rossmann-fold domains"/>
    <property type="match status" value="1"/>
</dbReference>
<organism evidence="3 4">
    <name type="scientific">Brevibacillus parabrevis</name>
    <dbReference type="NCBI Taxonomy" id="54914"/>
    <lineage>
        <taxon>Bacteria</taxon>
        <taxon>Bacillati</taxon>
        <taxon>Bacillota</taxon>
        <taxon>Bacilli</taxon>
        <taxon>Bacillales</taxon>
        <taxon>Paenibacillaceae</taxon>
        <taxon>Brevibacillus</taxon>
    </lineage>
</organism>
<evidence type="ECO:0000259" key="2">
    <source>
        <dbReference type="Pfam" id="PF22685"/>
    </source>
</evidence>
<dbReference type="EMBL" id="BJMH01000001">
    <property type="protein sequence ID" value="GEB30706.1"/>
    <property type="molecule type" value="Genomic_DNA"/>
</dbReference>